<evidence type="ECO:0008006" key="3">
    <source>
        <dbReference type="Google" id="ProtNLM"/>
    </source>
</evidence>
<dbReference type="STRING" id="1036808.A0A0C3DUF0"/>
<accession>A0A0C3DUF0</accession>
<reference evidence="2" key="2">
    <citation type="submission" date="2015-01" db="EMBL/GenBank/DDBJ databases">
        <title>Evolutionary Origins and Diversification of the Mycorrhizal Mutualists.</title>
        <authorList>
            <consortium name="DOE Joint Genome Institute"/>
            <consortium name="Mycorrhizal Genomics Consortium"/>
            <person name="Kohler A."/>
            <person name="Kuo A."/>
            <person name="Nagy L.G."/>
            <person name="Floudas D."/>
            <person name="Copeland A."/>
            <person name="Barry K.W."/>
            <person name="Cichocki N."/>
            <person name="Veneault-Fourrey C."/>
            <person name="LaButti K."/>
            <person name="Lindquist E.A."/>
            <person name="Lipzen A."/>
            <person name="Lundell T."/>
            <person name="Morin E."/>
            <person name="Murat C."/>
            <person name="Riley R."/>
            <person name="Ohm R."/>
            <person name="Sun H."/>
            <person name="Tunlid A."/>
            <person name="Henrissat B."/>
            <person name="Grigoriev I.V."/>
            <person name="Hibbett D.S."/>
            <person name="Martin F."/>
        </authorList>
    </citation>
    <scope>NUCLEOTIDE SEQUENCE [LARGE SCALE GENOMIC DNA]</scope>
    <source>
        <strain evidence="2">Foug A</strain>
    </source>
</reference>
<dbReference type="Proteomes" id="UP000053989">
    <property type="component" value="Unassembled WGS sequence"/>
</dbReference>
<proteinExistence type="predicted"/>
<reference evidence="1 2" key="1">
    <citation type="submission" date="2014-04" db="EMBL/GenBank/DDBJ databases">
        <authorList>
            <consortium name="DOE Joint Genome Institute"/>
            <person name="Kuo A."/>
            <person name="Kohler A."/>
            <person name="Nagy L.G."/>
            <person name="Floudas D."/>
            <person name="Copeland A."/>
            <person name="Barry K.W."/>
            <person name="Cichocki N."/>
            <person name="Veneault-Fourrey C."/>
            <person name="LaButti K."/>
            <person name="Lindquist E.A."/>
            <person name="Lipzen A."/>
            <person name="Lundell T."/>
            <person name="Morin E."/>
            <person name="Murat C."/>
            <person name="Sun H."/>
            <person name="Tunlid A."/>
            <person name="Henrissat B."/>
            <person name="Grigoriev I.V."/>
            <person name="Hibbett D.S."/>
            <person name="Martin F."/>
            <person name="Nordberg H.P."/>
            <person name="Cantor M.N."/>
            <person name="Hua S.X."/>
        </authorList>
    </citation>
    <scope>NUCLEOTIDE SEQUENCE [LARGE SCALE GENOMIC DNA]</scope>
    <source>
        <strain evidence="1 2">Foug A</strain>
    </source>
</reference>
<dbReference type="OrthoDB" id="3252425at2759"/>
<keyword evidence="2" id="KW-1185">Reference proteome</keyword>
<sequence>KLAFKVVHLTTIVLPAWREICRDLELEPHLIPRNVSTCWNLCCDMVDVGVDYREAVDGVTQHRDLGLRKFELSDHEWEVLGELHDILKVKQLAFSILNLASVIPVMDLMDREFTSYAHDPSYSAPICASIELAQKTLSRYYSSTDKSMLYRIAMGMLLSHVFWQFD</sequence>
<evidence type="ECO:0000313" key="2">
    <source>
        <dbReference type="Proteomes" id="UP000053989"/>
    </source>
</evidence>
<dbReference type="EMBL" id="KN822029">
    <property type="protein sequence ID" value="KIM64240.1"/>
    <property type="molecule type" value="Genomic_DNA"/>
</dbReference>
<dbReference type="InParanoid" id="A0A0C3DUF0"/>
<dbReference type="AlphaFoldDB" id="A0A0C3DUF0"/>
<evidence type="ECO:0000313" key="1">
    <source>
        <dbReference type="EMBL" id="KIM64240.1"/>
    </source>
</evidence>
<organism evidence="1 2">
    <name type="scientific">Scleroderma citrinum Foug A</name>
    <dbReference type="NCBI Taxonomy" id="1036808"/>
    <lineage>
        <taxon>Eukaryota</taxon>
        <taxon>Fungi</taxon>
        <taxon>Dikarya</taxon>
        <taxon>Basidiomycota</taxon>
        <taxon>Agaricomycotina</taxon>
        <taxon>Agaricomycetes</taxon>
        <taxon>Agaricomycetidae</taxon>
        <taxon>Boletales</taxon>
        <taxon>Sclerodermatineae</taxon>
        <taxon>Sclerodermataceae</taxon>
        <taxon>Scleroderma</taxon>
    </lineage>
</organism>
<gene>
    <name evidence="1" type="ORF">SCLCIDRAFT_115556</name>
</gene>
<dbReference type="HOGENOM" id="CLU_099691_1_0_1"/>
<name>A0A0C3DUF0_9AGAM</name>
<feature type="non-terminal residue" evidence="1">
    <location>
        <position position="1"/>
    </location>
</feature>
<protein>
    <recommendedName>
        <fullName evidence="3">HAT C-terminal dimerisation domain-containing protein</fullName>
    </recommendedName>
</protein>